<proteinExistence type="predicted"/>
<dbReference type="RefSeq" id="WP_161391122.1">
    <property type="nucleotide sequence ID" value="NZ_JBHSCP010000001.1"/>
</dbReference>
<dbReference type="AlphaFoldDB" id="A0A6I4TVW8"/>
<dbReference type="Proteomes" id="UP000469430">
    <property type="component" value="Unassembled WGS sequence"/>
</dbReference>
<comment type="caution">
    <text evidence="1">The sequence shown here is derived from an EMBL/GenBank/DDBJ whole genome shotgun (WGS) entry which is preliminary data.</text>
</comment>
<evidence type="ECO:0000313" key="1">
    <source>
        <dbReference type="EMBL" id="MXO99400.1"/>
    </source>
</evidence>
<accession>A0A6I4TVW8</accession>
<sequence>MRHGKHGWIMGGLLLALSGCQDRAASSSAPETPVASTPAAEVPVVVPTPVATPVKCWRPDSVIVDRKSFASANLPLDADADRAFARARSEFDHAVDLLCADGKVPADFLRKTRQLVLTQGDGAAEATFFTHDAAENSPFPADYLMFQLAWGSRDETGKMVWQAPDAQDIADGLLCFHDGEGHFDMCNQRLP</sequence>
<dbReference type="EMBL" id="WTYJ01000002">
    <property type="protein sequence ID" value="MXO99400.1"/>
    <property type="molecule type" value="Genomic_DNA"/>
</dbReference>
<evidence type="ECO:0000313" key="2">
    <source>
        <dbReference type="Proteomes" id="UP000469430"/>
    </source>
</evidence>
<reference evidence="1 2" key="1">
    <citation type="submission" date="2019-12" db="EMBL/GenBank/DDBJ databases">
        <title>Genomic-based taxomic classification of the family Erythrobacteraceae.</title>
        <authorList>
            <person name="Xu L."/>
        </authorList>
    </citation>
    <scope>NUCLEOTIDE SEQUENCE [LARGE SCALE GENOMIC DNA]</scope>
    <source>
        <strain evidence="1 2">S36</strain>
    </source>
</reference>
<gene>
    <name evidence="1" type="ORF">GRI97_10400</name>
</gene>
<organism evidence="1 2">
    <name type="scientific">Croceibacterium xixiisoli</name>
    <dbReference type="NCBI Taxonomy" id="1476466"/>
    <lineage>
        <taxon>Bacteria</taxon>
        <taxon>Pseudomonadati</taxon>
        <taxon>Pseudomonadota</taxon>
        <taxon>Alphaproteobacteria</taxon>
        <taxon>Sphingomonadales</taxon>
        <taxon>Erythrobacteraceae</taxon>
        <taxon>Croceibacterium</taxon>
    </lineage>
</organism>
<dbReference type="PROSITE" id="PS51257">
    <property type="entry name" value="PROKAR_LIPOPROTEIN"/>
    <property type="match status" value="1"/>
</dbReference>
<name>A0A6I4TVW8_9SPHN</name>
<keyword evidence="2" id="KW-1185">Reference proteome</keyword>
<protein>
    <recommendedName>
        <fullName evidence="3">Lipoprotein</fullName>
    </recommendedName>
</protein>
<evidence type="ECO:0008006" key="3">
    <source>
        <dbReference type="Google" id="ProtNLM"/>
    </source>
</evidence>
<dbReference type="OrthoDB" id="287587at2"/>